<organism evidence="1 2">
    <name type="scientific">Streptomyces kebangsaanensis</name>
    <dbReference type="NCBI Taxonomy" id="864058"/>
    <lineage>
        <taxon>Bacteria</taxon>
        <taxon>Bacillati</taxon>
        <taxon>Actinomycetota</taxon>
        <taxon>Actinomycetes</taxon>
        <taxon>Kitasatosporales</taxon>
        <taxon>Streptomycetaceae</taxon>
        <taxon>Streptomyces</taxon>
    </lineage>
</organism>
<dbReference type="EMBL" id="JBIAFJ010000041">
    <property type="protein sequence ID" value="MFE9173864.1"/>
    <property type="molecule type" value="Genomic_DNA"/>
</dbReference>
<sequence>MPATEGFTVTARRITPMALLEPRRLVADGGLAQVLRIAGRALRNPAALRRVLRRRRVFRRHRAHLGAIAPVARSATASAG</sequence>
<dbReference type="Proteomes" id="UP001601197">
    <property type="component" value="Unassembled WGS sequence"/>
</dbReference>
<dbReference type="RefSeq" id="WP_388353071.1">
    <property type="nucleotide sequence ID" value="NZ_JBIAFJ010000041.1"/>
</dbReference>
<protein>
    <submittedName>
        <fullName evidence="1">Uncharacterized protein</fullName>
    </submittedName>
</protein>
<comment type="caution">
    <text evidence="1">The sequence shown here is derived from an EMBL/GenBank/DDBJ whole genome shotgun (WGS) entry which is preliminary data.</text>
</comment>
<evidence type="ECO:0000313" key="2">
    <source>
        <dbReference type="Proteomes" id="UP001601197"/>
    </source>
</evidence>
<evidence type="ECO:0000313" key="1">
    <source>
        <dbReference type="EMBL" id="MFE9173864.1"/>
    </source>
</evidence>
<keyword evidence="2" id="KW-1185">Reference proteome</keyword>
<proteinExistence type="predicted"/>
<gene>
    <name evidence="1" type="ORF">ACFYNZ_31150</name>
</gene>
<reference evidence="1 2" key="1">
    <citation type="submission" date="2024-10" db="EMBL/GenBank/DDBJ databases">
        <title>The Natural Products Discovery Center: Release of the First 8490 Sequenced Strains for Exploring Actinobacteria Biosynthetic Diversity.</title>
        <authorList>
            <person name="Kalkreuter E."/>
            <person name="Kautsar S.A."/>
            <person name="Yang D."/>
            <person name="Bader C.D."/>
            <person name="Teijaro C.N."/>
            <person name="Fluegel L."/>
            <person name="Davis C.M."/>
            <person name="Simpson J.R."/>
            <person name="Lauterbach L."/>
            <person name="Steele A.D."/>
            <person name="Gui C."/>
            <person name="Meng S."/>
            <person name="Li G."/>
            <person name="Viehrig K."/>
            <person name="Ye F."/>
            <person name="Su P."/>
            <person name="Kiefer A.F."/>
            <person name="Nichols A."/>
            <person name="Cepeda A.J."/>
            <person name="Yan W."/>
            <person name="Fan B."/>
            <person name="Jiang Y."/>
            <person name="Adhikari A."/>
            <person name="Zheng C.-J."/>
            <person name="Schuster L."/>
            <person name="Cowan T.M."/>
            <person name="Smanski M.J."/>
            <person name="Chevrette M.G."/>
            <person name="De Carvalho L.P.S."/>
            <person name="Shen B."/>
        </authorList>
    </citation>
    <scope>NUCLEOTIDE SEQUENCE [LARGE SCALE GENOMIC DNA]</scope>
    <source>
        <strain evidence="1 2">NPDC007147</strain>
    </source>
</reference>
<name>A0ABW6L181_9ACTN</name>
<accession>A0ABW6L181</accession>